<organism evidence="1 2">
    <name type="scientific">Asanoa siamensis</name>
    <dbReference type="NCBI Taxonomy" id="926357"/>
    <lineage>
        <taxon>Bacteria</taxon>
        <taxon>Bacillati</taxon>
        <taxon>Actinomycetota</taxon>
        <taxon>Actinomycetes</taxon>
        <taxon>Micromonosporales</taxon>
        <taxon>Micromonosporaceae</taxon>
        <taxon>Asanoa</taxon>
    </lineage>
</organism>
<reference evidence="1 2" key="1">
    <citation type="submission" date="2021-01" db="EMBL/GenBank/DDBJ databases">
        <title>Whole genome shotgun sequence of Asanoa siamensis NBRC 107932.</title>
        <authorList>
            <person name="Komaki H."/>
            <person name="Tamura T."/>
        </authorList>
    </citation>
    <scope>NUCLEOTIDE SEQUENCE [LARGE SCALE GENOMIC DNA]</scope>
    <source>
        <strain evidence="1 2">NBRC 107932</strain>
    </source>
</reference>
<gene>
    <name evidence="1" type="ORF">Asi02nite_79340</name>
</gene>
<dbReference type="EMBL" id="BONE01000141">
    <property type="protein sequence ID" value="GIF78416.1"/>
    <property type="molecule type" value="Genomic_DNA"/>
</dbReference>
<dbReference type="Proteomes" id="UP000604117">
    <property type="component" value="Unassembled WGS sequence"/>
</dbReference>
<evidence type="ECO:0000313" key="1">
    <source>
        <dbReference type="EMBL" id="GIF78416.1"/>
    </source>
</evidence>
<accession>A0ABQ4D4F0</accession>
<protein>
    <submittedName>
        <fullName evidence="1">Uncharacterized protein</fullName>
    </submittedName>
</protein>
<sequence length="299" mass="33112">MAGGDKSVAPVLQNPQFGHLRQTEPVAAGGDVAETVKLAAAVFGAVVAATTILRGLGTWWKAGPGRRREWMRKYRLLAPQVHIDYVREMFGQPAFQERSKEEGSAGSIGYVWFLDHEGYLHVLTDADGEVVSYSITTNSSRFRPRLPIGSLPNGKPAFTVKLGVTRFADIGRFDNCAAVYHSVGARRYEYRELYYFGNPGGYFDWVCAHNDAGRGPFKPLFWEEDLPAWWPRGDLSAWLDTLDSAGRARLDAARQGTVVNTVTISSGLGGDAGPYGPDHDRVRMVARRRPVAQRLTLRR</sequence>
<dbReference type="InterPro" id="IPR050010">
    <property type="entry name" value="ETEC_3214_dom"/>
</dbReference>
<keyword evidence="2" id="KW-1185">Reference proteome</keyword>
<evidence type="ECO:0000313" key="2">
    <source>
        <dbReference type="Proteomes" id="UP000604117"/>
    </source>
</evidence>
<dbReference type="RefSeq" id="WP_203719241.1">
    <property type="nucleotide sequence ID" value="NZ_BONE01000141.1"/>
</dbReference>
<dbReference type="NCBIfam" id="NF043066">
    <property type="entry name" value="ETEC_3214_dom"/>
    <property type="match status" value="1"/>
</dbReference>
<proteinExistence type="predicted"/>
<name>A0ABQ4D4F0_9ACTN</name>
<comment type="caution">
    <text evidence="1">The sequence shown here is derived from an EMBL/GenBank/DDBJ whole genome shotgun (WGS) entry which is preliminary data.</text>
</comment>